<dbReference type="InterPro" id="IPR050490">
    <property type="entry name" value="Bact_solute-bd_prot1"/>
</dbReference>
<dbReference type="EMBL" id="FNYT01000040">
    <property type="protein sequence ID" value="SEJ92774.1"/>
    <property type="molecule type" value="Genomic_DNA"/>
</dbReference>
<dbReference type="SUPFAM" id="SSF53850">
    <property type="entry name" value="Periplasmic binding protein-like II"/>
    <property type="match status" value="1"/>
</dbReference>
<gene>
    <name evidence="2" type="ORF">SAMN05216375_14011</name>
    <name evidence="1" type="ORF">TR210_2072</name>
</gene>
<evidence type="ECO:0000313" key="1">
    <source>
        <dbReference type="EMBL" id="CZR04121.1"/>
    </source>
</evidence>
<dbReference type="PANTHER" id="PTHR43649">
    <property type="entry name" value="ARABINOSE-BINDING PROTEIN-RELATED"/>
    <property type="match status" value="1"/>
</dbReference>
<keyword evidence="2" id="KW-0813">Transport</keyword>
<reference evidence="2 4" key="2">
    <citation type="submission" date="2016-10" db="EMBL/GenBank/DDBJ databases">
        <authorList>
            <person name="Varghese N."/>
            <person name="Submissions S."/>
        </authorList>
    </citation>
    <scope>NUCLEOTIDE SEQUENCE [LARGE SCALE GENOMIC DNA]</scope>
    <source>
        <strain evidence="2 4">DSM 22150</strain>
    </source>
</reference>
<dbReference type="Proteomes" id="UP000076878">
    <property type="component" value="Unassembled WGS sequence"/>
</dbReference>
<dbReference type="Pfam" id="PF01547">
    <property type="entry name" value="SBP_bac_1"/>
    <property type="match status" value="1"/>
</dbReference>
<sequence>MRMTKTKKLLLALIGCSLLLIGLFIGRAQREITLTLGMFTGSNWDVYNAESYKVIDDAIAKFEKAHPNVTIEYKSGILKQDYSAWLASDIADGEQPDVFMVLSEDFNRLSSLGALLPLDDLIGENEISTDIFYESALSSGSYQSTQYALPYEINPTMMCVNRDLLEREGIAVPEGNWTIEQFYQICAQVTKDTNGDGTIDQYGSYGFEWQDAVNGYGIRLFDDEGATSNLNRSDVREALSYIQKLKDLNGGYQVSSEDFDKGNVAFCPLTFAQYRTYQPYPYRVSKYSTFKWSCLAMPGTTDNQKTSQIATSLIAINSKTTQRQLAFEFLETLTIDQEIQQELFENSQGASALKSVMASDSTKALLDQDALNNYSLKQDVLDAIMENAVIEPKFKKYNNVIERCDYLITNALNENKIDDQLVDIEREIDNQLK</sequence>
<dbReference type="Gene3D" id="3.40.190.10">
    <property type="entry name" value="Periplasmic binding protein-like II"/>
    <property type="match status" value="1"/>
</dbReference>
<dbReference type="STRING" id="640938.TR210_2072"/>
<keyword evidence="2" id="KW-0762">Sugar transport</keyword>
<evidence type="ECO:0000313" key="4">
    <source>
        <dbReference type="Proteomes" id="UP000199280"/>
    </source>
</evidence>
<evidence type="ECO:0000313" key="3">
    <source>
        <dbReference type="Proteomes" id="UP000076878"/>
    </source>
</evidence>
<keyword evidence="4" id="KW-1185">Reference proteome</keyword>
<organism evidence="1 3">
    <name type="scientific">Trichococcus ilyis</name>
    <dbReference type="NCBI Taxonomy" id="640938"/>
    <lineage>
        <taxon>Bacteria</taxon>
        <taxon>Bacillati</taxon>
        <taxon>Bacillota</taxon>
        <taxon>Bacilli</taxon>
        <taxon>Lactobacillales</taxon>
        <taxon>Carnobacteriaceae</taxon>
        <taxon>Trichococcus</taxon>
    </lineage>
</organism>
<name>A0A143Z1K8_9LACT</name>
<evidence type="ECO:0000313" key="2">
    <source>
        <dbReference type="EMBL" id="SEJ92774.1"/>
    </source>
</evidence>
<dbReference type="InterPro" id="IPR006059">
    <property type="entry name" value="SBP"/>
</dbReference>
<accession>A0A143Z1K8</accession>
<reference evidence="1 3" key="1">
    <citation type="submission" date="2016-02" db="EMBL/GenBank/DDBJ databases">
        <authorList>
            <person name="Wen L."/>
            <person name="He K."/>
            <person name="Yang H."/>
        </authorList>
    </citation>
    <scope>NUCLEOTIDE SEQUENCE [LARGE SCALE GENOMIC DNA]</scope>
    <source>
        <strain evidence="1">Trichococcus_R210</strain>
    </source>
</reference>
<proteinExistence type="predicted"/>
<dbReference type="AlphaFoldDB" id="A0A143Z1K8"/>
<dbReference type="Proteomes" id="UP000199280">
    <property type="component" value="Unassembled WGS sequence"/>
</dbReference>
<dbReference type="PANTHER" id="PTHR43649:SF12">
    <property type="entry name" value="DIACETYLCHITOBIOSE BINDING PROTEIN DASA"/>
    <property type="match status" value="1"/>
</dbReference>
<dbReference type="EMBL" id="FJNB01000016">
    <property type="protein sequence ID" value="CZR04121.1"/>
    <property type="molecule type" value="Genomic_DNA"/>
</dbReference>
<protein>
    <submittedName>
        <fullName evidence="2">Multiple sugar transport system substrate-binding protein</fullName>
    </submittedName>
</protein>